<dbReference type="InterPro" id="IPR001940">
    <property type="entry name" value="Peptidase_S1C"/>
</dbReference>
<name>A0ABQ5QBP0_9BACT</name>
<dbReference type="Pfam" id="PF17815">
    <property type="entry name" value="PDZ_3"/>
    <property type="match status" value="1"/>
</dbReference>
<proteinExistence type="predicted"/>
<evidence type="ECO:0000256" key="4">
    <source>
        <dbReference type="SAM" id="SignalP"/>
    </source>
</evidence>
<dbReference type="GO" id="GO:0006508">
    <property type="term" value="P:proteolysis"/>
    <property type="evidence" value="ECO:0007669"/>
    <property type="project" value="UniProtKB-KW"/>
</dbReference>
<reference evidence="6 7" key="1">
    <citation type="journal article" date="2023" name="Antonie Van Leeuwenhoek">
        <title>Mesoterricola silvestris gen. nov., sp. nov., Mesoterricola sediminis sp. nov., Geothrix oryzae sp. nov., Geothrix edaphica sp. nov., Geothrix rubra sp. nov., and Geothrix limicola sp. nov., six novel members of Acidobacteriota isolated from soils.</title>
        <authorList>
            <person name="Itoh H."/>
            <person name="Sugisawa Y."/>
            <person name="Mise K."/>
            <person name="Xu Z."/>
            <person name="Kuniyasu M."/>
            <person name="Ushijima N."/>
            <person name="Kawano K."/>
            <person name="Kobayashi E."/>
            <person name="Shiratori Y."/>
            <person name="Masuda Y."/>
            <person name="Senoo K."/>
        </authorList>
    </citation>
    <scope>NUCLEOTIDE SEQUENCE [LARGE SCALE GENOMIC DNA]</scope>
    <source>
        <strain evidence="6 7">Red804</strain>
    </source>
</reference>
<keyword evidence="3" id="KW-0720">Serine protease</keyword>
<evidence type="ECO:0000256" key="2">
    <source>
        <dbReference type="ARBA" id="ARBA00022801"/>
    </source>
</evidence>
<feature type="chain" id="PRO_5046338929" evidence="4">
    <location>
        <begin position="27"/>
        <end position="506"/>
    </location>
</feature>
<keyword evidence="7" id="KW-1185">Reference proteome</keyword>
<evidence type="ECO:0000313" key="7">
    <source>
        <dbReference type="Proteomes" id="UP001165069"/>
    </source>
</evidence>
<feature type="signal peptide" evidence="4">
    <location>
        <begin position="1"/>
        <end position="26"/>
    </location>
</feature>
<comment type="caution">
    <text evidence="6">The sequence shown here is derived from an EMBL/GenBank/DDBJ whole genome shotgun (WGS) entry which is preliminary data.</text>
</comment>
<dbReference type="Gene3D" id="2.40.10.10">
    <property type="entry name" value="Trypsin-like serine proteases"/>
    <property type="match status" value="2"/>
</dbReference>
<accession>A0ABQ5QBP0</accession>
<protein>
    <submittedName>
        <fullName evidence="6">Serine protease</fullName>
    </submittedName>
</protein>
<feature type="domain" description="Protease Do-like PDZ" evidence="5">
    <location>
        <begin position="354"/>
        <end position="495"/>
    </location>
</feature>
<dbReference type="SUPFAM" id="SSF50494">
    <property type="entry name" value="Trypsin-like serine proteases"/>
    <property type="match status" value="1"/>
</dbReference>
<dbReference type="Pfam" id="PF13365">
    <property type="entry name" value="Trypsin_2"/>
    <property type="match status" value="1"/>
</dbReference>
<dbReference type="InterPro" id="IPR036034">
    <property type="entry name" value="PDZ_sf"/>
</dbReference>
<dbReference type="PANTHER" id="PTHR45980">
    <property type="match status" value="1"/>
</dbReference>
<dbReference type="EMBL" id="BSDE01000001">
    <property type="protein sequence ID" value="GLH71881.1"/>
    <property type="molecule type" value="Genomic_DNA"/>
</dbReference>
<dbReference type="InterPro" id="IPR009003">
    <property type="entry name" value="Peptidase_S1_PA"/>
</dbReference>
<dbReference type="RefSeq" id="WP_285569570.1">
    <property type="nucleotide sequence ID" value="NZ_BSDE01000001.1"/>
</dbReference>
<dbReference type="PRINTS" id="PR00834">
    <property type="entry name" value="PROTEASES2C"/>
</dbReference>
<dbReference type="Proteomes" id="UP001165069">
    <property type="component" value="Unassembled WGS sequence"/>
</dbReference>
<evidence type="ECO:0000313" key="6">
    <source>
        <dbReference type="EMBL" id="GLH71881.1"/>
    </source>
</evidence>
<gene>
    <name evidence="6" type="ORF">GETHLI_03830</name>
</gene>
<dbReference type="GO" id="GO:0008233">
    <property type="term" value="F:peptidase activity"/>
    <property type="evidence" value="ECO:0007669"/>
    <property type="project" value="UniProtKB-KW"/>
</dbReference>
<sequence>MIHACRPAFLLRVCLTGLLGASGLSAAPETDPAPRIEDSVVKVFSTIRKPDTAKPWGKHAPEEASATGVVIEGRRILTNAHVVLYASQVQVQANQAGDKISAKVEAVAPGIDLAVLKLDDEAFFDGHPPLKRASVLPEVKDAVMAYGFPTGGTSLSITKGIVSRIEFTRYNQPVSGLRIQIDAAINPGNSGGPAIVGDKMIGLAFSTLGGAQNIGYIIPCEEIDLFLKDIEDGRYDGKPAMFDHLQTLENPSLRSFLKLDRSVQGMVVHEPFRSVPANPLKEWDVITRIGGTPIDDQGMVKVGANLRVRFQYLIQKLAKQGTVPLTVVRGGKELAIQMPVSANHPTLIPDLQGAYPSYFVYGPLVFSTATLQFLSGNSNRMGYFIYSGSPLVTRSGQDPAFPGEELVVVASPFFPHNLAKGYSNPMTEVVKSVNGLPIQNLKHLVQVLRDAKDEFIVLAFVRSGAESMIFPRAQTLAATEEILTDNGIRSQGSPDVLAVWKAASGQ</sequence>
<dbReference type="Gene3D" id="3.20.190.20">
    <property type="match status" value="1"/>
</dbReference>
<keyword evidence="1 6" id="KW-0645">Protease</keyword>
<keyword evidence="2" id="KW-0378">Hydrolase</keyword>
<dbReference type="InterPro" id="IPR041517">
    <property type="entry name" value="DEGP_PDZ"/>
</dbReference>
<dbReference type="InterPro" id="IPR046449">
    <property type="entry name" value="DEGP_PDZ_sf"/>
</dbReference>
<dbReference type="PANTHER" id="PTHR45980:SF9">
    <property type="entry name" value="PROTEASE DO-LIKE 10, MITOCHONDRIAL-RELATED"/>
    <property type="match status" value="1"/>
</dbReference>
<dbReference type="SUPFAM" id="SSF50156">
    <property type="entry name" value="PDZ domain-like"/>
    <property type="match status" value="1"/>
</dbReference>
<evidence type="ECO:0000259" key="5">
    <source>
        <dbReference type="Pfam" id="PF17815"/>
    </source>
</evidence>
<dbReference type="InterPro" id="IPR043504">
    <property type="entry name" value="Peptidase_S1_PA_chymotrypsin"/>
</dbReference>
<evidence type="ECO:0000256" key="3">
    <source>
        <dbReference type="ARBA" id="ARBA00022825"/>
    </source>
</evidence>
<dbReference type="Gene3D" id="2.30.42.10">
    <property type="match status" value="1"/>
</dbReference>
<evidence type="ECO:0000256" key="1">
    <source>
        <dbReference type="ARBA" id="ARBA00022670"/>
    </source>
</evidence>
<organism evidence="6 7">
    <name type="scientific">Geothrix limicola</name>
    <dbReference type="NCBI Taxonomy" id="2927978"/>
    <lineage>
        <taxon>Bacteria</taxon>
        <taxon>Pseudomonadati</taxon>
        <taxon>Acidobacteriota</taxon>
        <taxon>Holophagae</taxon>
        <taxon>Holophagales</taxon>
        <taxon>Holophagaceae</taxon>
        <taxon>Geothrix</taxon>
    </lineage>
</organism>
<keyword evidence="4" id="KW-0732">Signal</keyword>